<feature type="compositionally biased region" description="Polar residues" evidence="1">
    <location>
        <begin position="512"/>
        <end position="529"/>
    </location>
</feature>
<gene>
    <name evidence="2" type="ORF">BXZ70DRAFT_410512</name>
</gene>
<dbReference type="EMBL" id="JAEVFJ010000003">
    <property type="protein sequence ID" value="KAH8106021.1"/>
    <property type="molecule type" value="Genomic_DNA"/>
</dbReference>
<organism evidence="2 3">
    <name type="scientific">Cristinia sonorae</name>
    <dbReference type="NCBI Taxonomy" id="1940300"/>
    <lineage>
        <taxon>Eukaryota</taxon>
        <taxon>Fungi</taxon>
        <taxon>Dikarya</taxon>
        <taxon>Basidiomycota</taxon>
        <taxon>Agaricomycotina</taxon>
        <taxon>Agaricomycetes</taxon>
        <taxon>Agaricomycetidae</taxon>
        <taxon>Agaricales</taxon>
        <taxon>Pleurotineae</taxon>
        <taxon>Stephanosporaceae</taxon>
        <taxon>Cristinia</taxon>
    </lineage>
</organism>
<name>A0A8K0UVT9_9AGAR</name>
<evidence type="ECO:0000256" key="1">
    <source>
        <dbReference type="SAM" id="MobiDB-lite"/>
    </source>
</evidence>
<keyword evidence="3" id="KW-1185">Reference proteome</keyword>
<feature type="region of interest" description="Disordered" evidence="1">
    <location>
        <begin position="507"/>
        <end position="711"/>
    </location>
</feature>
<feature type="compositionally biased region" description="Polar residues" evidence="1">
    <location>
        <begin position="23"/>
        <end position="33"/>
    </location>
</feature>
<feature type="region of interest" description="Disordered" evidence="1">
    <location>
        <begin position="866"/>
        <end position="897"/>
    </location>
</feature>
<protein>
    <submittedName>
        <fullName evidence="2">Uncharacterized protein</fullName>
    </submittedName>
</protein>
<feature type="compositionally biased region" description="Acidic residues" evidence="1">
    <location>
        <begin position="790"/>
        <end position="800"/>
    </location>
</feature>
<feature type="compositionally biased region" description="Acidic residues" evidence="1">
    <location>
        <begin position="769"/>
        <end position="778"/>
    </location>
</feature>
<dbReference type="Proteomes" id="UP000813824">
    <property type="component" value="Unassembled WGS sequence"/>
</dbReference>
<feature type="compositionally biased region" description="Basic and acidic residues" evidence="1">
    <location>
        <begin position="598"/>
        <end position="620"/>
    </location>
</feature>
<feature type="region of interest" description="Disordered" evidence="1">
    <location>
        <begin position="758"/>
        <end position="803"/>
    </location>
</feature>
<feature type="compositionally biased region" description="Acidic residues" evidence="1">
    <location>
        <begin position="880"/>
        <end position="895"/>
    </location>
</feature>
<evidence type="ECO:0000313" key="3">
    <source>
        <dbReference type="Proteomes" id="UP000813824"/>
    </source>
</evidence>
<feature type="compositionally biased region" description="Basic residues" evidence="1">
    <location>
        <begin position="535"/>
        <end position="548"/>
    </location>
</feature>
<feature type="compositionally biased region" description="Low complexity" evidence="1">
    <location>
        <begin position="423"/>
        <end position="452"/>
    </location>
</feature>
<reference evidence="2" key="1">
    <citation type="journal article" date="2021" name="New Phytol.">
        <title>Evolutionary innovations through gain and loss of genes in the ectomycorrhizal Boletales.</title>
        <authorList>
            <person name="Wu G."/>
            <person name="Miyauchi S."/>
            <person name="Morin E."/>
            <person name="Kuo A."/>
            <person name="Drula E."/>
            <person name="Varga T."/>
            <person name="Kohler A."/>
            <person name="Feng B."/>
            <person name="Cao Y."/>
            <person name="Lipzen A."/>
            <person name="Daum C."/>
            <person name="Hundley H."/>
            <person name="Pangilinan J."/>
            <person name="Johnson J."/>
            <person name="Barry K."/>
            <person name="LaButti K."/>
            <person name="Ng V."/>
            <person name="Ahrendt S."/>
            <person name="Min B."/>
            <person name="Choi I.G."/>
            <person name="Park H."/>
            <person name="Plett J.M."/>
            <person name="Magnuson J."/>
            <person name="Spatafora J.W."/>
            <person name="Nagy L.G."/>
            <person name="Henrissat B."/>
            <person name="Grigoriev I.V."/>
            <person name="Yang Z.L."/>
            <person name="Xu J."/>
            <person name="Martin F.M."/>
        </authorList>
    </citation>
    <scope>NUCLEOTIDE SEQUENCE</scope>
    <source>
        <strain evidence="2">KKN 215</strain>
    </source>
</reference>
<sequence>MLSNRVGPPGPTMGVCSVLLQPPQTTGSPSQTVPFFSSRPHHRPHPPDVLAVPLAVPAHHTYHTARATLCTMSVEATIGHSTKYACKCLNVRINPSPPPSPHDPAEPDYTPIYVGDEGIVVVHTQLTLRIRSRAKEQLRGDSTVLARYTSLKCLICRITVYRVHQVITPDVDTSEGPVTPSEEWADRELLKSISGWIEVSKDCITGHDIAKASPLISRLFSVILPSDPPLESITAPEYPTHSSPTNSVTPIHHLPALPPLFLPPPFTPAHAVFRHISTIANEESMKLREDTEATLRKIVQEKVTELQAAEHKLKQETELLWINYKQNVAEVAPTVNGHRVNSISVKTHQSIPSRSGTVSPVAGPVNAFPTSVRIHEFVPSPSLPRRASGVTSPIHQSALSSSLATSSFQHPRAQAESYRRNGSSPPSYSTNSSRTSSRSSTTSALSPTTASSRTLVAPVDGVSSIREAHRRNMDQSLDIATSFKYQVDIEAEMAANRADRAEVEEIGRVTEDTVQVSSQPEQPAASGSNVPPRGRSPRTSKSAIKKPKTNGSSTSPSTKRSTSGEGDEARHTPTKGKRKVTFDVKPEVAIISPNGPSHRLDESRLEQEPVFDMEHERDDGDLISDPTSPTLSLPTTPTTESARAPIRHHRTRSANMAGLPSSLSTLRPASLPVPSAIRPPIPHDQPEDRPRSEMVRESVLQGDTKSRTVEEYRPVIEVDELPTDPREAEILKLVAANTPSHRSAWKKDSKAWQVFVARHDQKSKTTEDSIAEEEEDSTTESNSGRGGYYDSEDDTSGLEDDSLHKYKSELAHSLPIAITPLSEHKLKFGVPSFQPKTSLSERPGVLVPPLRKVSGEAIKRATYAERDRARSVDPGTLDFTADEDEDDDDLDDTDAAVEGGKGRLRALKILEKRSEVPAEGMWRSLA</sequence>
<feature type="region of interest" description="Disordered" evidence="1">
    <location>
        <begin position="23"/>
        <end position="44"/>
    </location>
</feature>
<feature type="compositionally biased region" description="Low complexity" evidence="1">
    <location>
        <begin position="397"/>
        <end position="407"/>
    </location>
</feature>
<proteinExistence type="predicted"/>
<feature type="compositionally biased region" description="Basic and acidic residues" evidence="1">
    <location>
        <begin position="684"/>
        <end position="696"/>
    </location>
</feature>
<dbReference type="OrthoDB" id="2563191at2759"/>
<feature type="compositionally biased region" description="Low complexity" evidence="1">
    <location>
        <begin position="626"/>
        <end position="639"/>
    </location>
</feature>
<feature type="compositionally biased region" description="Basic and acidic residues" evidence="1">
    <location>
        <begin position="758"/>
        <end position="767"/>
    </location>
</feature>
<comment type="caution">
    <text evidence="2">The sequence shown here is derived from an EMBL/GenBank/DDBJ whole genome shotgun (WGS) entry which is preliminary data.</text>
</comment>
<dbReference type="AlphaFoldDB" id="A0A8K0UVT9"/>
<evidence type="ECO:0000313" key="2">
    <source>
        <dbReference type="EMBL" id="KAH8106021.1"/>
    </source>
</evidence>
<feature type="region of interest" description="Disordered" evidence="1">
    <location>
        <begin position="380"/>
        <end position="452"/>
    </location>
</feature>
<feature type="compositionally biased region" description="Low complexity" evidence="1">
    <location>
        <begin position="552"/>
        <end position="563"/>
    </location>
</feature>
<accession>A0A8K0UVT9</accession>